<reference evidence="3" key="1">
    <citation type="journal article" date="2019" name="Int. J. Syst. Evol. Microbiol.">
        <title>The Global Catalogue of Microorganisms (GCM) 10K type strain sequencing project: providing services to taxonomists for standard genome sequencing and annotation.</title>
        <authorList>
            <consortium name="The Broad Institute Genomics Platform"/>
            <consortium name="The Broad Institute Genome Sequencing Center for Infectious Disease"/>
            <person name="Wu L."/>
            <person name="Ma J."/>
        </authorList>
    </citation>
    <scope>NUCLEOTIDE SEQUENCE [LARGE SCALE GENOMIC DNA]</scope>
    <source>
        <strain evidence="3">CGMCC 1.18578</strain>
    </source>
</reference>
<evidence type="ECO:0000256" key="1">
    <source>
        <dbReference type="SAM" id="MobiDB-lite"/>
    </source>
</evidence>
<evidence type="ECO:0000313" key="3">
    <source>
        <dbReference type="Proteomes" id="UP001596108"/>
    </source>
</evidence>
<name>A0ABW0QX80_9BACL</name>
<feature type="compositionally biased region" description="Acidic residues" evidence="1">
    <location>
        <begin position="7"/>
        <end position="41"/>
    </location>
</feature>
<dbReference type="EMBL" id="JBHSNC010000006">
    <property type="protein sequence ID" value="MFC5528197.1"/>
    <property type="molecule type" value="Genomic_DNA"/>
</dbReference>
<sequence>MAGEADGALEGEPDGELDGELDGVADDALDGVADGEPEDASEDVHPLNTVSIIVAGNSNLTNLFLIWMSSPIVLYTGGIPSM</sequence>
<gene>
    <name evidence="2" type="ORF">ACFPQ4_01830</name>
</gene>
<comment type="caution">
    <text evidence="2">The sequence shown here is derived from an EMBL/GenBank/DDBJ whole genome shotgun (WGS) entry which is preliminary data.</text>
</comment>
<dbReference type="RefSeq" id="WP_378110018.1">
    <property type="nucleotide sequence ID" value="NZ_JBHSNC010000006.1"/>
</dbReference>
<protein>
    <submittedName>
        <fullName evidence="2">Uncharacterized protein</fullName>
    </submittedName>
</protein>
<evidence type="ECO:0000313" key="2">
    <source>
        <dbReference type="EMBL" id="MFC5528197.1"/>
    </source>
</evidence>
<keyword evidence="3" id="KW-1185">Reference proteome</keyword>
<feature type="region of interest" description="Disordered" evidence="1">
    <location>
        <begin position="1"/>
        <end position="44"/>
    </location>
</feature>
<proteinExistence type="predicted"/>
<accession>A0ABW0QX80</accession>
<dbReference type="Proteomes" id="UP001596108">
    <property type="component" value="Unassembled WGS sequence"/>
</dbReference>
<organism evidence="2 3">
    <name type="scientific">Cohnella yongneupensis</name>
    <dbReference type="NCBI Taxonomy" id="425006"/>
    <lineage>
        <taxon>Bacteria</taxon>
        <taxon>Bacillati</taxon>
        <taxon>Bacillota</taxon>
        <taxon>Bacilli</taxon>
        <taxon>Bacillales</taxon>
        <taxon>Paenibacillaceae</taxon>
        <taxon>Cohnella</taxon>
    </lineage>
</organism>